<organism evidence="1 2">
    <name type="scientific">Aspergillus felis</name>
    <dbReference type="NCBI Taxonomy" id="1287682"/>
    <lineage>
        <taxon>Eukaryota</taxon>
        <taxon>Fungi</taxon>
        <taxon>Dikarya</taxon>
        <taxon>Ascomycota</taxon>
        <taxon>Pezizomycotina</taxon>
        <taxon>Eurotiomycetes</taxon>
        <taxon>Eurotiomycetidae</taxon>
        <taxon>Eurotiales</taxon>
        <taxon>Aspergillaceae</taxon>
        <taxon>Aspergillus</taxon>
        <taxon>Aspergillus subgen. Fumigati</taxon>
    </lineage>
</organism>
<dbReference type="Pfam" id="PF13374">
    <property type="entry name" value="TPR_10"/>
    <property type="match status" value="1"/>
</dbReference>
<dbReference type="EMBL" id="JACBAE010001330">
    <property type="protein sequence ID" value="KAF7164519.1"/>
    <property type="molecule type" value="Genomic_DNA"/>
</dbReference>
<dbReference type="OrthoDB" id="9991317at2759"/>
<proteinExistence type="predicted"/>
<gene>
    <name evidence="1" type="ORF">CNMCM5623_009016</name>
</gene>
<dbReference type="AlphaFoldDB" id="A0A8H6UUB4"/>
<evidence type="ECO:0008006" key="3">
    <source>
        <dbReference type="Google" id="ProtNLM"/>
    </source>
</evidence>
<dbReference type="Proteomes" id="UP000654922">
    <property type="component" value="Unassembled WGS sequence"/>
</dbReference>
<sequence>MATKALEIPNCPLSSHGDTITLVNEQGLKVDGVSYSSGQAKPEGRSIVEETTGHTHDRSAFRTGEEDMMRVDLLDDMQLGGNRSKSVVRSGMAVFRNPPSIEDHPDLTTNLSNLEHRLESQYQHTGKVEDLEEAIQLSRRAIQGTREDDPNFTTYLGNLGVTLFRRYQYIQKVEDLEEAIELSRRAVQGTPEDHPNFTTYLSNLGHMLRSQYQHTGKVEILEGANPGV</sequence>
<dbReference type="InterPro" id="IPR011990">
    <property type="entry name" value="TPR-like_helical_dom_sf"/>
</dbReference>
<accession>A0A8H6UUB4</accession>
<dbReference type="PANTHER" id="PTHR19959">
    <property type="entry name" value="KINESIN LIGHT CHAIN"/>
    <property type="match status" value="1"/>
</dbReference>
<evidence type="ECO:0000313" key="2">
    <source>
        <dbReference type="Proteomes" id="UP000654922"/>
    </source>
</evidence>
<protein>
    <recommendedName>
        <fullName evidence="3">Tetratricopeptide repeat domain protein</fullName>
    </recommendedName>
</protein>
<comment type="caution">
    <text evidence="1">The sequence shown here is derived from an EMBL/GenBank/DDBJ whole genome shotgun (WGS) entry which is preliminary data.</text>
</comment>
<dbReference type="PANTHER" id="PTHR19959:SF119">
    <property type="entry name" value="FUNGAL LIPASE-LIKE DOMAIN-CONTAINING PROTEIN"/>
    <property type="match status" value="1"/>
</dbReference>
<dbReference type="SUPFAM" id="SSF48452">
    <property type="entry name" value="TPR-like"/>
    <property type="match status" value="1"/>
</dbReference>
<name>A0A8H6UUB4_9EURO</name>
<reference evidence="1" key="1">
    <citation type="submission" date="2020-06" db="EMBL/GenBank/DDBJ databases">
        <title>Draft genome sequences of strains closely related to Aspergillus parafelis and Aspergillus hiratsukae.</title>
        <authorList>
            <person name="Dos Santos R.A.C."/>
            <person name="Rivero-Menendez O."/>
            <person name="Steenwyk J.L."/>
            <person name="Mead M.E."/>
            <person name="Goldman G.H."/>
            <person name="Alastruey-Izquierdo A."/>
            <person name="Rokas A."/>
        </authorList>
    </citation>
    <scope>NUCLEOTIDE SEQUENCE</scope>
    <source>
        <strain evidence="1">CNM-CM5623</strain>
    </source>
</reference>
<dbReference type="Gene3D" id="1.25.40.10">
    <property type="entry name" value="Tetratricopeptide repeat domain"/>
    <property type="match status" value="1"/>
</dbReference>
<evidence type="ECO:0000313" key="1">
    <source>
        <dbReference type="EMBL" id="KAF7164519.1"/>
    </source>
</evidence>